<proteinExistence type="predicted"/>
<feature type="transmembrane region" description="Helical" evidence="1">
    <location>
        <begin position="7"/>
        <end position="28"/>
    </location>
</feature>
<evidence type="ECO:0000313" key="3">
    <source>
        <dbReference type="Proteomes" id="UP000177885"/>
    </source>
</evidence>
<dbReference type="EMBL" id="MGDT01000004">
    <property type="protein sequence ID" value="OGL66886.1"/>
    <property type="molecule type" value="Genomic_DNA"/>
</dbReference>
<dbReference type="Proteomes" id="UP000177885">
    <property type="component" value="Unassembled WGS sequence"/>
</dbReference>
<organism evidence="2 3">
    <name type="scientific">Candidatus Uhrbacteria bacterium RIFCSPHIGHO2_01_FULL_63_20</name>
    <dbReference type="NCBI Taxonomy" id="1802385"/>
    <lineage>
        <taxon>Bacteria</taxon>
        <taxon>Candidatus Uhriibacteriota</taxon>
    </lineage>
</organism>
<comment type="caution">
    <text evidence="2">The sequence shown here is derived from an EMBL/GenBank/DDBJ whole genome shotgun (WGS) entry which is preliminary data.</text>
</comment>
<reference evidence="2 3" key="1">
    <citation type="journal article" date="2016" name="Nat. Commun.">
        <title>Thousands of microbial genomes shed light on interconnected biogeochemical processes in an aquifer system.</title>
        <authorList>
            <person name="Anantharaman K."/>
            <person name="Brown C.T."/>
            <person name="Hug L.A."/>
            <person name="Sharon I."/>
            <person name="Castelle C.J."/>
            <person name="Probst A.J."/>
            <person name="Thomas B.C."/>
            <person name="Singh A."/>
            <person name="Wilkins M.J."/>
            <person name="Karaoz U."/>
            <person name="Brodie E.L."/>
            <person name="Williams K.H."/>
            <person name="Hubbard S.S."/>
            <person name="Banfield J.F."/>
        </authorList>
    </citation>
    <scope>NUCLEOTIDE SEQUENCE [LARGE SCALE GENOMIC DNA]</scope>
</reference>
<sequence>MFDLKRLLLIGAFVLSAIAIGTGLYFAFFRAVVTEPSQPAAVTRPGAAGLPAAGEGAPTPFVPARRETLPQADAVAGGGVTRAIALSASSVGAVSPTPSGANYYDPGDGRFYGVDKDGNVTALSAAQFPSASDVEWSPLSDKAIVEFPDGSNVVYDFATQTQVTLPSHWEDFAFTPSGEEIVAKSIGLDPNNRWLVVSNADGSNVKSVQPLGFNASLVKVAPSPNDQIVAFADTAAPLQGGLDRKMIVPIGRNQENFRGLAIEGLGFTPKWSPDGSKLLYSAAGDYSANEPLLWIVDASPATLGENRRSLGINTWADKCAFHGTQALYCAVPRGLPANAGLQRAIADGVPDDLYRVDLVTGEAALAAIPDADMRMDDLMVAADGSSVFFTDAFTGKLQTIRLK</sequence>
<keyword evidence="1" id="KW-0472">Membrane</keyword>
<name>A0A1F7TLN0_9BACT</name>
<dbReference type="Gene3D" id="2.120.10.30">
    <property type="entry name" value="TolB, C-terminal domain"/>
    <property type="match status" value="1"/>
</dbReference>
<dbReference type="AlphaFoldDB" id="A0A1F7TLN0"/>
<dbReference type="SUPFAM" id="SSF82171">
    <property type="entry name" value="DPP6 N-terminal domain-like"/>
    <property type="match status" value="1"/>
</dbReference>
<dbReference type="InterPro" id="IPR011042">
    <property type="entry name" value="6-blade_b-propeller_TolB-like"/>
</dbReference>
<gene>
    <name evidence="2" type="ORF">A2856_00040</name>
</gene>
<dbReference type="STRING" id="1802385.A2856_00040"/>
<evidence type="ECO:0000256" key="1">
    <source>
        <dbReference type="SAM" id="Phobius"/>
    </source>
</evidence>
<evidence type="ECO:0000313" key="2">
    <source>
        <dbReference type="EMBL" id="OGL66886.1"/>
    </source>
</evidence>
<keyword evidence="1" id="KW-1133">Transmembrane helix</keyword>
<accession>A0A1F7TLN0</accession>
<protein>
    <submittedName>
        <fullName evidence="2">Uncharacterized protein</fullName>
    </submittedName>
</protein>
<keyword evidence="1" id="KW-0812">Transmembrane</keyword>